<gene>
    <name evidence="1" type="ORF">B0F90DRAFT_1622652</name>
</gene>
<evidence type="ECO:0000313" key="2">
    <source>
        <dbReference type="Proteomes" id="UP001203297"/>
    </source>
</evidence>
<sequence>MKHVTYSSYSISAFGFHSPSIDIIMMRDPLPNIIALPYGKCPPMHIQATSWRQLLKLMAKLSATQIEPSVEASAVTKGELNLRTVVQFFKVHHASSDWRTVIYLTIDYPPPPEHRYANGDVNVLPYSYNLSSLPTLLRDGPASQVSKYYTIPATSRTPLPKLPITMPSMAMYLASALEDSRRALNDTSSGVRRLAKMVDQFYPNEEDTAAAGEEEVRRRGGRALIGRLMGRASKPQRGRNADVYDLVTPFVPDEWG</sequence>
<organism evidence="1 2">
    <name type="scientific">Multifurca ochricompacta</name>
    <dbReference type="NCBI Taxonomy" id="376703"/>
    <lineage>
        <taxon>Eukaryota</taxon>
        <taxon>Fungi</taxon>
        <taxon>Dikarya</taxon>
        <taxon>Basidiomycota</taxon>
        <taxon>Agaricomycotina</taxon>
        <taxon>Agaricomycetes</taxon>
        <taxon>Russulales</taxon>
        <taxon>Russulaceae</taxon>
        <taxon>Multifurca</taxon>
    </lineage>
</organism>
<protein>
    <submittedName>
        <fullName evidence="1">Uncharacterized protein</fullName>
    </submittedName>
</protein>
<comment type="caution">
    <text evidence="1">The sequence shown here is derived from an EMBL/GenBank/DDBJ whole genome shotgun (WGS) entry which is preliminary data.</text>
</comment>
<dbReference type="EMBL" id="WTXG01000002">
    <property type="protein sequence ID" value="KAI0307261.1"/>
    <property type="molecule type" value="Genomic_DNA"/>
</dbReference>
<dbReference type="AlphaFoldDB" id="A0AAD4QT41"/>
<reference evidence="1" key="1">
    <citation type="journal article" date="2022" name="New Phytol.">
        <title>Evolutionary transition to the ectomycorrhizal habit in the genomes of a hyperdiverse lineage of mushroom-forming fungi.</title>
        <authorList>
            <person name="Looney B."/>
            <person name="Miyauchi S."/>
            <person name="Morin E."/>
            <person name="Drula E."/>
            <person name="Courty P.E."/>
            <person name="Kohler A."/>
            <person name="Kuo A."/>
            <person name="LaButti K."/>
            <person name="Pangilinan J."/>
            <person name="Lipzen A."/>
            <person name="Riley R."/>
            <person name="Andreopoulos W."/>
            <person name="He G."/>
            <person name="Johnson J."/>
            <person name="Nolan M."/>
            <person name="Tritt A."/>
            <person name="Barry K.W."/>
            <person name="Grigoriev I.V."/>
            <person name="Nagy L.G."/>
            <person name="Hibbett D."/>
            <person name="Henrissat B."/>
            <person name="Matheny P.B."/>
            <person name="Labbe J."/>
            <person name="Martin F.M."/>
        </authorList>
    </citation>
    <scope>NUCLEOTIDE SEQUENCE</scope>
    <source>
        <strain evidence="1">BPL690</strain>
    </source>
</reference>
<dbReference type="Proteomes" id="UP001203297">
    <property type="component" value="Unassembled WGS sequence"/>
</dbReference>
<name>A0AAD4QT41_9AGAM</name>
<evidence type="ECO:0000313" key="1">
    <source>
        <dbReference type="EMBL" id="KAI0307261.1"/>
    </source>
</evidence>
<keyword evidence="2" id="KW-1185">Reference proteome</keyword>
<proteinExistence type="predicted"/>
<accession>A0AAD4QT41</accession>